<feature type="region of interest" description="Disordered" evidence="1">
    <location>
        <begin position="555"/>
        <end position="576"/>
    </location>
</feature>
<comment type="caution">
    <text evidence="3">The sequence shown here is derived from an EMBL/GenBank/DDBJ whole genome shotgun (WGS) entry which is preliminary data.</text>
</comment>
<dbReference type="EMBL" id="RQTK01000124">
    <property type="protein sequence ID" value="RUS86935.1"/>
    <property type="molecule type" value="Genomic_DNA"/>
</dbReference>
<evidence type="ECO:0000313" key="3">
    <source>
        <dbReference type="EMBL" id="RUS86935.1"/>
    </source>
</evidence>
<evidence type="ECO:0000256" key="1">
    <source>
        <dbReference type="SAM" id="MobiDB-lite"/>
    </source>
</evidence>
<dbReference type="OrthoDB" id="6161632at2759"/>
<gene>
    <name evidence="3" type="ORF">EGW08_005340</name>
</gene>
<feature type="domain" description="DUF7869" evidence="2">
    <location>
        <begin position="326"/>
        <end position="430"/>
    </location>
</feature>
<dbReference type="InterPro" id="IPR057191">
    <property type="entry name" value="DUF7869"/>
</dbReference>
<evidence type="ECO:0000259" key="2">
    <source>
        <dbReference type="Pfam" id="PF25273"/>
    </source>
</evidence>
<sequence>MNGCDRADQSVQYYGLHKRKSYKWKKIFHFLLEVTVMNSNILFHLARKEDNPAAKKWAPADFKDSLIAELCNAAATAQAVPRQIPQDINVLSHLSPATHIMESEKKDRNCRVCSRPEKRKLTTNVCATCPGRPYQCKKPCFKFANWICFDVCKLEVNGAIGYKIRSFKGRQSHYSLKDSKKLYLPEDLNVNKMHAMYLAAHPGETCCRESYRRIFVEKFNVSFGYPRKDTCSTCDGFKVELTKEHTEDELRRLSAERELHLRKGQVFYERKTAALLKAQTSTDFAAVAFDFWKNLPTPNISTNDVYYKRQLSAFTFNIHNLGTDEVHLFTYDETVGKKGSNEVASMLLHFCTELLSPDIQKLELFCDSCPGQNKNWTILRFCHFLVHIKKRFSYVKLSFPIRGHSYMECDRDMAVINQKLPVNTPSEWQQHFTTARQNPSPFNVIPVDQTLLMNVDKHIGNFFVAVCPVKTQPLREVIFSADHPRLMQYREGWNGPLSSAVLTKPVGKRRTLQVPLQPVNRTALPISAAKYKDLQDLKRFCPQYAQEFFANMPHHGQTATAEADVSDIDDEEVDES</sequence>
<protein>
    <recommendedName>
        <fullName evidence="2">DUF7869 domain-containing protein</fullName>
    </recommendedName>
</protein>
<dbReference type="Pfam" id="PF25273">
    <property type="entry name" value="DUF7869"/>
    <property type="match status" value="1"/>
</dbReference>
<name>A0A3S1BM65_ELYCH</name>
<accession>A0A3S1BM65</accession>
<dbReference type="PANTHER" id="PTHR10773:SF19">
    <property type="match status" value="1"/>
</dbReference>
<feature type="compositionally biased region" description="Acidic residues" evidence="1">
    <location>
        <begin position="564"/>
        <end position="576"/>
    </location>
</feature>
<proteinExistence type="predicted"/>
<dbReference type="Proteomes" id="UP000271974">
    <property type="component" value="Unassembled WGS sequence"/>
</dbReference>
<dbReference type="STRING" id="188477.A0A3S1BM65"/>
<dbReference type="AlphaFoldDB" id="A0A3S1BM65"/>
<dbReference type="PANTHER" id="PTHR10773">
    <property type="entry name" value="DNA-DIRECTED RNA POLYMERASES I, II, AND III SUBUNIT RPABC2"/>
    <property type="match status" value="1"/>
</dbReference>
<keyword evidence="4" id="KW-1185">Reference proteome</keyword>
<evidence type="ECO:0000313" key="4">
    <source>
        <dbReference type="Proteomes" id="UP000271974"/>
    </source>
</evidence>
<reference evidence="3 4" key="1">
    <citation type="submission" date="2019-01" db="EMBL/GenBank/DDBJ databases">
        <title>A draft genome assembly of the solar-powered sea slug Elysia chlorotica.</title>
        <authorList>
            <person name="Cai H."/>
            <person name="Li Q."/>
            <person name="Fang X."/>
            <person name="Li J."/>
            <person name="Curtis N.E."/>
            <person name="Altenburger A."/>
            <person name="Shibata T."/>
            <person name="Feng M."/>
            <person name="Maeda T."/>
            <person name="Schwartz J.A."/>
            <person name="Shigenobu S."/>
            <person name="Lundholm N."/>
            <person name="Nishiyama T."/>
            <person name="Yang H."/>
            <person name="Hasebe M."/>
            <person name="Li S."/>
            <person name="Pierce S.K."/>
            <person name="Wang J."/>
        </authorList>
    </citation>
    <scope>NUCLEOTIDE SEQUENCE [LARGE SCALE GENOMIC DNA]</scope>
    <source>
        <strain evidence="3">EC2010</strain>
        <tissue evidence="3">Whole organism of an adult</tissue>
    </source>
</reference>
<organism evidence="3 4">
    <name type="scientific">Elysia chlorotica</name>
    <name type="common">Eastern emerald elysia</name>
    <name type="synonym">Sea slug</name>
    <dbReference type="NCBI Taxonomy" id="188477"/>
    <lineage>
        <taxon>Eukaryota</taxon>
        <taxon>Metazoa</taxon>
        <taxon>Spiralia</taxon>
        <taxon>Lophotrochozoa</taxon>
        <taxon>Mollusca</taxon>
        <taxon>Gastropoda</taxon>
        <taxon>Heterobranchia</taxon>
        <taxon>Euthyneura</taxon>
        <taxon>Panpulmonata</taxon>
        <taxon>Sacoglossa</taxon>
        <taxon>Placobranchoidea</taxon>
        <taxon>Plakobranchidae</taxon>
        <taxon>Elysia</taxon>
    </lineage>
</organism>